<comment type="caution">
    <text evidence="1">The sequence shown here is derived from an EMBL/GenBank/DDBJ whole genome shotgun (WGS) entry which is preliminary data.</text>
</comment>
<dbReference type="AlphaFoldDB" id="A0A4Y2PV49"/>
<gene>
    <name evidence="1" type="ORF">AVEN_66788_1</name>
</gene>
<accession>A0A4Y2PV49</accession>
<organism evidence="1 2">
    <name type="scientific">Araneus ventricosus</name>
    <name type="common">Orbweaver spider</name>
    <name type="synonym">Epeira ventricosa</name>
    <dbReference type="NCBI Taxonomy" id="182803"/>
    <lineage>
        <taxon>Eukaryota</taxon>
        <taxon>Metazoa</taxon>
        <taxon>Ecdysozoa</taxon>
        <taxon>Arthropoda</taxon>
        <taxon>Chelicerata</taxon>
        <taxon>Arachnida</taxon>
        <taxon>Araneae</taxon>
        <taxon>Araneomorphae</taxon>
        <taxon>Entelegynae</taxon>
        <taxon>Araneoidea</taxon>
        <taxon>Araneidae</taxon>
        <taxon>Araneus</taxon>
    </lineage>
</organism>
<proteinExistence type="predicted"/>
<keyword evidence="2" id="KW-1185">Reference proteome</keyword>
<evidence type="ECO:0000313" key="1">
    <source>
        <dbReference type="EMBL" id="GBN54127.1"/>
    </source>
</evidence>
<dbReference type="Proteomes" id="UP000499080">
    <property type="component" value="Unassembled WGS sequence"/>
</dbReference>
<reference evidence="1 2" key="1">
    <citation type="journal article" date="2019" name="Sci. Rep.">
        <title>Orb-weaving spider Araneus ventricosus genome elucidates the spidroin gene catalogue.</title>
        <authorList>
            <person name="Kono N."/>
            <person name="Nakamura H."/>
            <person name="Ohtoshi R."/>
            <person name="Moran D.A.P."/>
            <person name="Shinohara A."/>
            <person name="Yoshida Y."/>
            <person name="Fujiwara M."/>
            <person name="Mori M."/>
            <person name="Tomita M."/>
            <person name="Arakawa K."/>
        </authorList>
    </citation>
    <scope>NUCLEOTIDE SEQUENCE [LARGE SCALE GENOMIC DNA]</scope>
</reference>
<name>A0A4Y2PV49_ARAVE</name>
<evidence type="ECO:0000313" key="2">
    <source>
        <dbReference type="Proteomes" id="UP000499080"/>
    </source>
</evidence>
<dbReference type="OrthoDB" id="6435082at2759"/>
<sequence>MRKAVITATAFYAEYPSKDRAFDLQKCMTSIHYHTFGRHDQCIEPFCKKEERKEKDVVDDLRSSGLLFRVMAINLDGHSKILLFAANNNCVEHFNAIVGKFIGGKRANFFLLNSYQARCNGAVISHNSRFLCLVFTRICIIQVLGIV</sequence>
<dbReference type="EMBL" id="BGPR01012022">
    <property type="protein sequence ID" value="GBN54127.1"/>
    <property type="molecule type" value="Genomic_DNA"/>
</dbReference>
<protein>
    <submittedName>
        <fullName evidence="1">Uncharacterized protein</fullName>
    </submittedName>
</protein>